<keyword evidence="2" id="KW-0677">Repeat</keyword>
<keyword evidence="5" id="KW-1185">Reference proteome</keyword>
<dbReference type="InterPro" id="IPR050836">
    <property type="entry name" value="SDS22/Internalin_LRR"/>
</dbReference>
<dbReference type="PANTHER" id="PTHR46652:SF3">
    <property type="entry name" value="LEUCINE-RICH REPEAT-CONTAINING PROTEIN 9"/>
    <property type="match status" value="1"/>
</dbReference>
<evidence type="ECO:0000256" key="2">
    <source>
        <dbReference type="ARBA" id="ARBA00022737"/>
    </source>
</evidence>
<keyword evidence="1" id="KW-0433">Leucine-rich repeat</keyword>
<dbReference type="InterPro" id="IPR001611">
    <property type="entry name" value="Leu-rich_rpt"/>
</dbReference>
<accession>A0AA86NZV6</accession>
<evidence type="ECO:0000313" key="5">
    <source>
        <dbReference type="Proteomes" id="UP001642409"/>
    </source>
</evidence>
<name>A0AA86NZV6_9EUKA</name>
<dbReference type="SMART" id="SM00365">
    <property type="entry name" value="LRR_SD22"/>
    <property type="match status" value="6"/>
</dbReference>
<dbReference type="AlphaFoldDB" id="A0AA86NZV6"/>
<dbReference type="EMBL" id="CATOUU010000409">
    <property type="protein sequence ID" value="CAI9928580.1"/>
    <property type="molecule type" value="Genomic_DNA"/>
</dbReference>
<dbReference type="PANTHER" id="PTHR46652">
    <property type="entry name" value="LEUCINE-RICH REPEAT AND IQ DOMAIN-CONTAINING PROTEIN 1-RELATED"/>
    <property type="match status" value="1"/>
</dbReference>
<evidence type="ECO:0000313" key="4">
    <source>
        <dbReference type="EMBL" id="CAL6064290.1"/>
    </source>
</evidence>
<protein>
    <submittedName>
        <fullName evidence="3">Uncharacterized protein</fullName>
    </submittedName>
</protein>
<gene>
    <name evidence="3" type="ORF">HINF_LOCUS16225</name>
    <name evidence="4" type="ORF">HINF_LOCUS51281</name>
</gene>
<reference evidence="4 5" key="2">
    <citation type="submission" date="2024-07" db="EMBL/GenBank/DDBJ databases">
        <authorList>
            <person name="Akdeniz Z."/>
        </authorList>
    </citation>
    <scope>NUCLEOTIDE SEQUENCE [LARGE SCALE GENOMIC DNA]</scope>
</reference>
<dbReference type="EMBL" id="CAXDID020000250">
    <property type="protein sequence ID" value="CAL6064290.1"/>
    <property type="molecule type" value="Genomic_DNA"/>
</dbReference>
<proteinExistence type="predicted"/>
<sequence length="655" mass="76153">MNMNYDLVMFQKYQKMIQNDEVRIQGDENLTSILFMQNFAVQFLKLERCENLVPVFSSSRLKRMTISKCKIQTIEGLNGNNVEQVNFSCNLLNDIKSIAKYQQLKILDLSFNQGIDITPIYNTRVTELNLSNCQISNIQQLPLTLNILNLSNNECEDISSLINNTNLRILMLTNNKIRDVSCISNLINLEELDLSFNQISDVDPLQNLNIMRLNLQNCQITQIPALQSLTKLFELNLSGNANINIQPLQNLIRLTKLQLNNINLKSVSKLKALVNLQELELTGNNNLQITHVKNFKLLQVLLLDECSLADLRPLRELSALKRLNLSSNNIAFLYPLKELHNLYELNLKYNRINSFANLSKHPNFGYYDISFQTRSNQIIDNEQYIIKLNIYLDNIIQIINEWRIKQIKHSESANEKCTRLSGWCPQQFREYSEYSGQSLTIYFKFDRLIAMTFQSEIIYYSQLLILYLLAQIIQHQYVIKILCRQIKKYKISLNKYTQKQIIIFFTHNVPNYQINQTHILYSPSIKSNISETSTFSVYFVPFPNMKTVQAPILRFVTSGVEERVFRMSQTRLSLIPVDAATCSTVDWPVKSIQFTIYRVLASALFIIVVHRLVKQQLVSNYYSLLRNTGKINTTIIFPTFLLYSTSNESLRQNRI</sequence>
<dbReference type="Pfam" id="PF12799">
    <property type="entry name" value="LRR_4"/>
    <property type="match status" value="1"/>
</dbReference>
<dbReference type="InterPro" id="IPR032675">
    <property type="entry name" value="LRR_dom_sf"/>
</dbReference>
<evidence type="ECO:0000256" key="1">
    <source>
        <dbReference type="ARBA" id="ARBA00022614"/>
    </source>
</evidence>
<comment type="caution">
    <text evidence="3">The sequence shown here is derived from an EMBL/GenBank/DDBJ whole genome shotgun (WGS) entry which is preliminary data.</text>
</comment>
<dbReference type="Proteomes" id="UP001642409">
    <property type="component" value="Unassembled WGS sequence"/>
</dbReference>
<dbReference type="InterPro" id="IPR025875">
    <property type="entry name" value="Leu-rich_rpt_4"/>
</dbReference>
<organism evidence="3">
    <name type="scientific">Hexamita inflata</name>
    <dbReference type="NCBI Taxonomy" id="28002"/>
    <lineage>
        <taxon>Eukaryota</taxon>
        <taxon>Metamonada</taxon>
        <taxon>Diplomonadida</taxon>
        <taxon>Hexamitidae</taxon>
        <taxon>Hexamitinae</taxon>
        <taxon>Hexamita</taxon>
    </lineage>
</organism>
<evidence type="ECO:0000313" key="3">
    <source>
        <dbReference type="EMBL" id="CAI9928580.1"/>
    </source>
</evidence>
<dbReference type="SUPFAM" id="SSF52058">
    <property type="entry name" value="L domain-like"/>
    <property type="match status" value="1"/>
</dbReference>
<dbReference type="Gene3D" id="3.80.10.10">
    <property type="entry name" value="Ribonuclease Inhibitor"/>
    <property type="match status" value="3"/>
</dbReference>
<dbReference type="PROSITE" id="PS51450">
    <property type="entry name" value="LRR"/>
    <property type="match status" value="5"/>
</dbReference>
<reference evidence="3" key="1">
    <citation type="submission" date="2023-06" db="EMBL/GenBank/DDBJ databases">
        <authorList>
            <person name="Kurt Z."/>
        </authorList>
    </citation>
    <scope>NUCLEOTIDE SEQUENCE</scope>
</reference>